<dbReference type="GO" id="GO:0005886">
    <property type="term" value="C:plasma membrane"/>
    <property type="evidence" value="ECO:0007669"/>
    <property type="project" value="UniProtKB-SubCell"/>
</dbReference>
<accession>A0A368W2T2</accession>
<protein>
    <submittedName>
        <fullName evidence="9">Peptide/nickel transport system permease protein</fullName>
    </submittedName>
</protein>
<gene>
    <name evidence="9" type="ORF">DFP97_104116</name>
</gene>
<dbReference type="SUPFAM" id="SSF161098">
    <property type="entry name" value="MetI-like"/>
    <property type="match status" value="1"/>
</dbReference>
<dbReference type="AlphaFoldDB" id="A0A368W2T2"/>
<dbReference type="GO" id="GO:0055085">
    <property type="term" value="P:transmembrane transport"/>
    <property type="evidence" value="ECO:0007669"/>
    <property type="project" value="InterPro"/>
</dbReference>
<keyword evidence="10" id="KW-1185">Reference proteome</keyword>
<proteinExistence type="inferred from homology"/>
<comment type="caution">
    <text evidence="9">The sequence shown here is derived from an EMBL/GenBank/DDBJ whole genome shotgun (WGS) entry which is preliminary data.</text>
</comment>
<dbReference type="Pfam" id="PF19300">
    <property type="entry name" value="BPD_transp_1_N"/>
    <property type="match status" value="1"/>
</dbReference>
<dbReference type="InterPro" id="IPR035906">
    <property type="entry name" value="MetI-like_sf"/>
</dbReference>
<comment type="subcellular location">
    <subcellularLocation>
        <location evidence="1 7">Cell membrane</location>
        <topology evidence="1 7">Multi-pass membrane protein</topology>
    </subcellularLocation>
</comment>
<dbReference type="InterPro" id="IPR045621">
    <property type="entry name" value="BPD_transp_1_N"/>
</dbReference>
<dbReference type="InterPro" id="IPR000515">
    <property type="entry name" value="MetI-like"/>
</dbReference>
<dbReference type="PANTHER" id="PTHR43163">
    <property type="entry name" value="DIPEPTIDE TRANSPORT SYSTEM PERMEASE PROTEIN DPPB-RELATED"/>
    <property type="match status" value="1"/>
</dbReference>
<evidence type="ECO:0000256" key="1">
    <source>
        <dbReference type="ARBA" id="ARBA00004651"/>
    </source>
</evidence>
<evidence type="ECO:0000259" key="8">
    <source>
        <dbReference type="PROSITE" id="PS50928"/>
    </source>
</evidence>
<feature type="transmembrane region" description="Helical" evidence="7">
    <location>
        <begin position="283"/>
        <end position="309"/>
    </location>
</feature>
<feature type="transmembrane region" description="Helical" evidence="7">
    <location>
        <begin position="99"/>
        <end position="119"/>
    </location>
</feature>
<feature type="transmembrane region" description="Helical" evidence="7">
    <location>
        <begin position="131"/>
        <end position="159"/>
    </location>
</feature>
<keyword evidence="2 7" id="KW-0813">Transport</keyword>
<evidence type="ECO:0000256" key="5">
    <source>
        <dbReference type="ARBA" id="ARBA00022989"/>
    </source>
</evidence>
<evidence type="ECO:0000256" key="7">
    <source>
        <dbReference type="RuleBase" id="RU363032"/>
    </source>
</evidence>
<keyword evidence="6 7" id="KW-0472">Membrane</keyword>
<feature type="domain" description="ABC transmembrane type-1" evidence="8">
    <location>
        <begin position="95"/>
        <end position="302"/>
    </location>
</feature>
<keyword evidence="5 7" id="KW-1133">Transmembrane helix</keyword>
<keyword evidence="4 7" id="KW-0812">Transmembrane</keyword>
<organism evidence="9 10">
    <name type="scientific">Paenibacillus prosopidis</name>
    <dbReference type="NCBI Taxonomy" id="630520"/>
    <lineage>
        <taxon>Bacteria</taxon>
        <taxon>Bacillati</taxon>
        <taxon>Bacillota</taxon>
        <taxon>Bacilli</taxon>
        <taxon>Bacillales</taxon>
        <taxon>Paenibacillaceae</taxon>
        <taxon>Paenibacillus</taxon>
    </lineage>
</organism>
<dbReference type="Pfam" id="PF00528">
    <property type="entry name" value="BPD_transp_1"/>
    <property type="match status" value="1"/>
</dbReference>
<dbReference type="RefSeq" id="WP_114379375.1">
    <property type="nucleotide sequence ID" value="NZ_QPJD01000004.1"/>
</dbReference>
<dbReference type="Gene3D" id="1.10.3720.10">
    <property type="entry name" value="MetI-like"/>
    <property type="match status" value="1"/>
</dbReference>
<dbReference type="PROSITE" id="PS50928">
    <property type="entry name" value="ABC_TM1"/>
    <property type="match status" value="1"/>
</dbReference>
<evidence type="ECO:0000256" key="2">
    <source>
        <dbReference type="ARBA" id="ARBA00022448"/>
    </source>
</evidence>
<feature type="transmembrane region" description="Helical" evidence="7">
    <location>
        <begin position="179"/>
        <end position="199"/>
    </location>
</feature>
<evidence type="ECO:0000256" key="4">
    <source>
        <dbReference type="ARBA" id="ARBA00022692"/>
    </source>
</evidence>
<evidence type="ECO:0000256" key="3">
    <source>
        <dbReference type="ARBA" id="ARBA00022475"/>
    </source>
</evidence>
<reference evidence="9 10" key="1">
    <citation type="submission" date="2018-07" db="EMBL/GenBank/DDBJ databases">
        <title>Genomic Encyclopedia of Type Strains, Phase III (KMG-III): the genomes of soil and plant-associated and newly described type strains.</title>
        <authorList>
            <person name="Whitman W."/>
        </authorList>
    </citation>
    <scope>NUCLEOTIDE SEQUENCE [LARGE SCALE GENOMIC DNA]</scope>
    <source>
        <strain evidence="9 10">CECT 7506</strain>
    </source>
</reference>
<dbReference type="EMBL" id="QPJD01000004">
    <property type="protein sequence ID" value="RCW49458.1"/>
    <property type="molecule type" value="Genomic_DNA"/>
</dbReference>
<name>A0A368W2T2_9BACL</name>
<dbReference type="Proteomes" id="UP000252415">
    <property type="component" value="Unassembled WGS sequence"/>
</dbReference>
<evidence type="ECO:0000256" key="6">
    <source>
        <dbReference type="ARBA" id="ARBA00023136"/>
    </source>
</evidence>
<evidence type="ECO:0000313" key="9">
    <source>
        <dbReference type="EMBL" id="RCW49458.1"/>
    </source>
</evidence>
<dbReference type="PANTHER" id="PTHR43163:SF6">
    <property type="entry name" value="DIPEPTIDE TRANSPORT SYSTEM PERMEASE PROTEIN DPPB-RELATED"/>
    <property type="match status" value="1"/>
</dbReference>
<dbReference type="CDD" id="cd06261">
    <property type="entry name" value="TM_PBP2"/>
    <property type="match status" value="1"/>
</dbReference>
<comment type="similarity">
    <text evidence="7">Belongs to the binding-protein-dependent transport system permease family.</text>
</comment>
<sequence length="323" mass="35984">MTEYLIRRILQSVLVLFLITLVTFALIHAAPGGPAQIFLSPNMSQEAAKVQMHNLGLDKPVYIQYIRWIGDLLQGDLGYTFKNHIPVGDILWPTVKNTIVLMSAAWFLAMLIAIPWGIYNSTAEYGLSDQTASIISYIGFAMPTFWFGIILQEIFALKLDWLPLSDMWTMGKEGQPSDLLLHLVLPVTVLTLGFLAAYVKYSRSSMLEVLHQDYIRTARAKGVQERRVVFRHALRNALIPIITILGLDLPMLVAGAALTENVFNWPGMGRLFVNMALAREYSVLMAITLIVAVMVIIGNLIADLLYALVDPRVQLGRKGGRAA</sequence>
<feature type="transmembrane region" description="Helical" evidence="7">
    <location>
        <begin position="237"/>
        <end position="263"/>
    </location>
</feature>
<keyword evidence="3" id="KW-1003">Cell membrane</keyword>
<evidence type="ECO:0000313" key="10">
    <source>
        <dbReference type="Proteomes" id="UP000252415"/>
    </source>
</evidence>
<dbReference type="OrthoDB" id="24153at2"/>